<evidence type="ECO:0000256" key="6">
    <source>
        <dbReference type="SAM" id="MobiDB-lite"/>
    </source>
</evidence>
<sequence>MNEHLKSSHLRGRPSIFRNPGSLLYADNCRGLQAAARRGEVELHAWTRGSYPGDSLGSRLPGICTVGFWDARHNQDWGLSRHCNEGFKIAYLARGRLDLVVDDVSYDFEQGQFIVIRPWQLHSIGNPTIGPSRLLWIILDGGLRRPSEDWHWPDWMVLSPEEADRLGRLLTQNEQPLWDGGADLRRAFEAVPPILFSHEPQSGETRLKVAINSIMLSLLDRLVEHEPKLDPSLSSSQHTVAIFLRRLVHALDQDWTLEAMAEECGLSRTRFAEYCKRLTNMTPVQYLQNLRLEQARRQLSGQSGPSVTEVAFACGFNSSQYFSSAFRKRFGLPPTKIRPPASHATVGTELPAGTESAEWAKSGAGRRPSGR</sequence>
<dbReference type="InterPro" id="IPR020449">
    <property type="entry name" value="Tscrpt_reg_AraC-type_HTH"/>
</dbReference>
<keyword evidence="4" id="KW-0010">Activator</keyword>
<evidence type="ECO:0000256" key="4">
    <source>
        <dbReference type="ARBA" id="ARBA00023159"/>
    </source>
</evidence>
<dbReference type="Gene3D" id="2.60.120.10">
    <property type="entry name" value="Jelly Rolls"/>
    <property type="match status" value="1"/>
</dbReference>
<evidence type="ECO:0000256" key="3">
    <source>
        <dbReference type="ARBA" id="ARBA00023125"/>
    </source>
</evidence>
<organism evidence="8">
    <name type="scientific">uncultured Pleomorphomonas sp</name>
    <dbReference type="NCBI Taxonomy" id="442121"/>
    <lineage>
        <taxon>Bacteria</taxon>
        <taxon>Pseudomonadati</taxon>
        <taxon>Pseudomonadota</taxon>
        <taxon>Alphaproteobacteria</taxon>
        <taxon>Hyphomicrobiales</taxon>
        <taxon>Pleomorphomonadaceae</taxon>
        <taxon>Pleomorphomonas</taxon>
        <taxon>environmental samples</taxon>
    </lineage>
</organism>
<evidence type="ECO:0000256" key="2">
    <source>
        <dbReference type="ARBA" id="ARBA00023015"/>
    </source>
</evidence>
<dbReference type="InterPro" id="IPR050204">
    <property type="entry name" value="AraC_XylS_family_regulators"/>
</dbReference>
<protein>
    <submittedName>
        <fullName evidence="8">Transcriptional regulator, AraC family</fullName>
    </submittedName>
</protein>
<dbReference type="SUPFAM" id="SSF46689">
    <property type="entry name" value="Homeodomain-like"/>
    <property type="match status" value="2"/>
</dbReference>
<dbReference type="Pfam" id="PF12833">
    <property type="entry name" value="HTH_18"/>
    <property type="match status" value="1"/>
</dbReference>
<dbReference type="PRINTS" id="PR00032">
    <property type="entry name" value="HTHARAC"/>
</dbReference>
<reference evidence="8" key="1">
    <citation type="submission" date="2016-08" db="EMBL/GenBank/DDBJ databases">
        <authorList>
            <person name="Seilhamer J.J."/>
        </authorList>
    </citation>
    <scope>NUCLEOTIDE SEQUENCE</scope>
    <source>
        <strain evidence="8">86</strain>
    </source>
</reference>
<dbReference type="PROSITE" id="PS00041">
    <property type="entry name" value="HTH_ARAC_FAMILY_1"/>
    <property type="match status" value="1"/>
</dbReference>
<feature type="domain" description="HTH araC/xylS-type" evidence="7">
    <location>
        <begin position="241"/>
        <end position="340"/>
    </location>
</feature>
<keyword evidence="5" id="KW-0804">Transcription</keyword>
<dbReference type="InterPro" id="IPR009057">
    <property type="entry name" value="Homeodomain-like_sf"/>
</dbReference>
<dbReference type="InterPro" id="IPR013096">
    <property type="entry name" value="Cupin_2"/>
</dbReference>
<keyword evidence="3" id="KW-0238">DNA-binding</keyword>
<dbReference type="Pfam" id="PF07883">
    <property type="entry name" value="Cupin_2"/>
    <property type="match status" value="1"/>
</dbReference>
<dbReference type="Gene3D" id="1.10.10.60">
    <property type="entry name" value="Homeodomain-like"/>
    <property type="match status" value="2"/>
</dbReference>
<proteinExistence type="predicted"/>
<dbReference type="InterPro" id="IPR037923">
    <property type="entry name" value="HTH-like"/>
</dbReference>
<name>A0A212LEX1_9HYPH</name>
<dbReference type="GO" id="GO:0003700">
    <property type="term" value="F:DNA-binding transcription factor activity"/>
    <property type="evidence" value="ECO:0007669"/>
    <property type="project" value="InterPro"/>
</dbReference>
<evidence type="ECO:0000259" key="7">
    <source>
        <dbReference type="PROSITE" id="PS01124"/>
    </source>
</evidence>
<keyword evidence="2" id="KW-0805">Transcription regulation</keyword>
<evidence type="ECO:0000256" key="5">
    <source>
        <dbReference type="ARBA" id="ARBA00023163"/>
    </source>
</evidence>
<dbReference type="RefSeq" id="WP_288196372.1">
    <property type="nucleotide sequence ID" value="NZ_LT608334.1"/>
</dbReference>
<accession>A0A212LEX1</accession>
<dbReference type="InterPro" id="IPR014710">
    <property type="entry name" value="RmlC-like_jellyroll"/>
</dbReference>
<keyword evidence="1" id="KW-0963">Cytoplasm</keyword>
<dbReference type="EMBL" id="FMJD01000007">
    <property type="protein sequence ID" value="SCM76126.1"/>
    <property type="molecule type" value="Genomic_DNA"/>
</dbReference>
<dbReference type="SUPFAM" id="SSF51215">
    <property type="entry name" value="Regulatory protein AraC"/>
    <property type="match status" value="1"/>
</dbReference>
<dbReference type="SMART" id="SM00342">
    <property type="entry name" value="HTH_ARAC"/>
    <property type="match status" value="1"/>
</dbReference>
<evidence type="ECO:0000256" key="1">
    <source>
        <dbReference type="ARBA" id="ARBA00022490"/>
    </source>
</evidence>
<dbReference type="InterPro" id="IPR018062">
    <property type="entry name" value="HTH_AraC-typ_CS"/>
</dbReference>
<dbReference type="PROSITE" id="PS01124">
    <property type="entry name" value="HTH_ARAC_FAMILY_2"/>
    <property type="match status" value="1"/>
</dbReference>
<gene>
    <name evidence="8" type="ORF">KL86PLE_30573</name>
</gene>
<dbReference type="InterPro" id="IPR018060">
    <property type="entry name" value="HTH_AraC"/>
</dbReference>
<dbReference type="AlphaFoldDB" id="A0A212LEX1"/>
<dbReference type="CDD" id="cd02208">
    <property type="entry name" value="cupin_RmlC-like"/>
    <property type="match status" value="1"/>
</dbReference>
<feature type="region of interest" description="Disordered" evidence="6">
    <location>
        <begin position="333"/>
        <end position="371"/>
    </location>
</feature>
<dbReference type="PANTHER" id="PTHR46796:SF13">
    <property type="entry name" value="HTH-TYPE TRANSCRIPTIONAL ACTIVATOR RHAS"/>
    <property type="match status" value="1"/>
</dbReference>
<evidence type="ECO:0000313" key="8">
    <source>
        <dbReference type="EMBL" id="SCM76126.1"/>
    </source>
</evidence>
<dbReference type="PANTHER" id="PTHR46796">
    <property type="entry name" value="HTH-TYPE TRANSCRIPTIONAL ACTIVATOR RHAS-RELATED"/>
    <property type="match status" value="1"/>
</dbReference>
<dbReference type="GO" id="GO:0043565">
    <property type="term" value="F:sequence-specific DNA binding"/>
    <property type="evidence" value="ECO:0007669"/>
    <property type="project" value="InterPro"/>
</dbReference>